<dbReference type="GO" id="GO:0006646">
    <property type="term" value="P:phosphatidylethanolamine biosynthetic process"/>
    <property type="evidence" value="ECO:0007669"/>
    <property type="project" value="TreeGrafter"/>
</dbReference>
<evidence type="ECO:0000256" key="2">
    <source>
        <dbReference type="ARBA" id="ARBA00038211"/>
    </source>
</evidence>
<accession>V4KN90</accession>
<dbReference type="SUPFAM" id="SSF56112">
    <property type="entry name" value="Protein kinase-like (PK-like)"/>
    <property type="match status" value="1"/>
</dbReference>
<dbReference type="EC" id="2.7.1.82" evidence="3"/>
<sequence length="145" mass="16757">FNRELCKDLFKNWRELDDSLFSVQRVSGGITNILLNVSVKEDTNREVSVTLRLYGLNTEYVITGYQVSLGYRIWCQVAWWIPKWHGAIIHKCTNLNPSDMRQPKVAAEIDKELGKFHEVEIPDSKEPLLAVSTLRSEEPDRPEVL</sequence>
<organism evidence="4 5">
    <name type="scientific">Eutrema salsugineum</name>
    <name type="common">Saltwater cress</name>
    <name type="synonym">Sisymbrium salsugineum</name>
    <dbReference type="NCBI Taxonomy" id="72664"/>
    <lineage>
        <taxon>Eukaryota</taxon>
        <taxon>Viridiplantae</taxon>
        <taxon>Streptophyta</taxon>
        <taxon>Embryophyta</taxon>
        <taxon>Tracheophyta</taxon>
        <taxon>Spermatophyta</taxon>
        <taxon>Magnoliopsida</taxon>
        <taxon>eudicotyledons</taxon>
        <taxon>Gunneridae</taxon>
        <taxon>Pentapetalae</taxon>
        <taxon>rosids</taxon>
        <taxon>malvids</taxon>
        <taxon>Brassicales</taxon>
        <taxon>Brassicaceae</taxon>
        <taxon>Eutremeae</taxon>
        <taxon>Eutrema</taxon>
    </lineage>
</organism>
<dbReference type="STRING" id="72664.V4KN90"/>
<dbReference type="AlphaFoldDB" id="V4KN90"/>
<dbReference type="PANTHER" id="PTHR22603:SF66">
    <property type="entry name" value="ETHANOLAMINE KINASE"/>
    <property type="match status" value="1"/>
</dbReference>
<dbReference type="Gene3D" id="3.30.200.20">
    <property type="entry name" value="Phosphorylase Kinase, domain 1"/>
    <property type="match status" value="1"/>
</dbReference>
<dbReference type="Proteomes" id="UP000030689">
    <property type="component" value="Unassembled WGS sequence"/>
</dbReference>
<dbReference type="GO" id="GO:0004305">
    <property type="term" value="F:ethanolamine kinase activity"/>
    <property type="evidence" value="ECO:0007669"/>
    <property type="project" value="UniProtKB-EC"/>
</dbReference>
<keyword evidence="5" id="KW-1185">Reference proteome</keyword>
<evidence type="ECO:0000313" key="5">
    <source>
        <dbReference type="Proteomes" id="UP000030689"/>
    </source>
</evidence>
<dbReference type="PANTHER" id="PTHR22603">
    <property type="entry name" value="CHOLINE/ETHANOALAMINE KINASE"/>
    <property type="match status" value="1"/>
</dbReference>
<evidence type="ECO:0000256" key="3">
    <source>
        <dbReference type="ARBA" id="ARBA00038874"/>
    </source>
</evidence>
<gene>
    <name evidence="4" type="ORF">EUTSA_v10019586mg</name>
</gene>
<dbReference type="eggNOG" id="KOG4720">
    <property type="taxonomic scope" value="Eukaryota"/>
</dbReference>
<evidence type="ECO:0000313" key="4">
    <source>
        <dbReference type="EMBL" id="ESQ28778.1"/>
    </source>
</evidence>
<dbReference type="Gramene" id="ESQ28778">
    <property type="protein sequence ID" value="ESQ28778"/>
    <property type="gene ID" value="EUTSA_v10019586mg"/>
</dbReference>
<dbReference type="EMBL" id="KI517953">
    <property type="protein sequence ID" value="ESQ28778.1"/>
    <property type="molecule type" value="Genomic_DNA"/>
</dbReference>
<dbReference type="GO" id="GO:0005737">
    <property type="term" value="C:cytoplasm"/>
    <property type="evidence" value="ECO:0007669"/>
    <property type="project" value="TreeGrafter"/>
</dbReference>
<name>V4KN90_EUTSA</name>
<proteinExistence type="inferred from homology"/>
<comment type="similarity">
    <text evidence="2">Belongs to the choline/ethanolamine kinase family.</text>
</comment>
<evidence type="ECO:0000256" key="1">
    <source>
        <dbReference type="ARBA" id="ARBA00037883"/>
    </source>
</evidence>
<comment type="pathway">
    <text evidence="1">Phospholipid metabolism; phosphatidylethanolamine biosynthesis; phosphatidylethanolamine from ethanolamine: step 1/3.</text>
</comment>
<dbReference type="KEGG" id="eus:EUTSA_v10019586mg"/>
<reference evidence="4 5" key="1">
    <citation type="journal article" date="2013" name="Front. Plant Sci.">
        <title>The Reference Genome of the Halophytic Plant Eutrema salsugineum.</title>
        <authorList>
            <person name="Yang R."/>
            <person name="Jarvis D.E."/>
            <person name="Chen H."/>
            <person name="Beilstein M.A."/>
            <person name="Grimwood J."/>
            <person name="Jenkins J."/>
            <person name="Shu S."/>
            <person name="Prochnik S."/>
            <person name="Xin M."/>
            <person name="Ma C."/>
            <person name="Schmutz J."/>
            <person name="Wing R.A."/>
            <person name="Mitchell-Olds T."/>
            <person name="Schumaker K.S."/>
            <person name="Wang X."/>
        </authorList>
    </citation>
    <scope>NUCLEOTIDE SEQUENCE [LARGE SCALE GENOMIC DNA]</scope>
</reference>
<feature type="non-terminal residue" evidence="4">
    <location>
        <position position="1"/>
    </location>
</feature>
<protein>
    <recommendedName>
        <fullName evidence="3">ethanolamine kinase</fullName>
        <ecNumber evidence="3">2.7.1.82</ecNumber>
    </recommendedName>
</protein>
<dbReference type="InterPro" id="IPR011009">
    <property type="entry name" value="Kinase-like_dom_sf"/>
</dbReference>